<name>A0ABP5YQT5_9ACTN</name>
<dbReference type="Gene3D" id="3.40.605.10">
    <property type="entry name" value="Aldehyde Dehydrogenase, Chain A, domain 1"/>
    <property type="match status" value="1"/>
</dbReference>
<protein>
    <submittedName>
        <fullName evidence="3">Aldehyde dehydrogenase family protein</fullName>
    </submittedName>
</protein>
<dbReference type="PANTHER" id="PTHR11699">
    <property type="entry name" value="ALDEHYDE DEHYDROGENASE-RELATED"/>
    <property type="match status" value="1"/>
</dbReference>
<reference evidence="4" key="1">
    <citation type="journal article" date="2019" name="Int. J. Syst. Evol. Microbiol.">
        <title>The Global Catalogue of Microorganisms (GCM) 10K type strain sequencing project: providing services to taxonomists for standard genome sequencing and annotation.</title>
        <authorList>
            <consortium name="The Broad Institute Genomics Platform"/>
            <consortium name="The Broad Institute Genome Sequencing Center for Infectious Disease"/>
            <person name="Wu L."/>
            <person name="Ma J."/>
        </authorList>
    </citation>
    <scope>NUCLEOTIDE SEQUENCE [LARGE SCALE GENOMIC DNA]</scope>
    <source>
        <strain evidence="4">JCM 6923</strain>
    </source>
</reference>
<feature type="domain" description="Aldehyde dehydrogenase" evidence="2">
    <location>
        <begin position="36"/>
        <end position="481"/>
    </location>
</feature>
<proteinExistence type="predicted"/>
<keyword evidence="4" id="KW-1185">Reference proteome</keyword>
<gene>
    <name evidence="3" type="ORF">GCM10010422_32390</name>
</gene>
<dbReference type="CDD" id="cd07111">
    <property type="entry name" value="ALDH_F16"/>
    <property type="match status" value="1"/>
</dbReference>
<evidence type="ECO:0000313" key="3">
    <source>
        <dbReference type="EMBL" id="GAA2484527.1"/>
    </source>
</evidence>
<evidence type="ECO:0000256" key="1">
    <source>
        <dbReference type="ARBA" id="ARBA00023002"/>
    </source>
</evidence>
<organism evidence="3 4">
    <name type="scientific">Streptomyces graminearus</name>
    <dbReference type="NCBI Taxonomy" id="284030"/>
    <lineage>
        <taxon>Bacteria</taxon>
        <taxon>Bacillati</taxon>
        <taxon>Actinomycetota</taxon>
        <taxon>Actinomycetes</taxon>
        <taxon>Kitasatosporales</taxon>
        <taxon>Streptomycetaceae</taxon>
        <taxon>Streptomyces</taxon>
    </lineage>
</organism>
<dbReference type="InterPro" id="IPR016160">
    <property type="entry name" value="Ald_DH_CS_CYS"/>
</dbReference>
<dbReference type="InterPro" id="IPR015590">
    <property type="entry name" value="Aldehyde_DH_dom"/>
</dbReference>
<dbReference type="EMBL" id="BAAATL010000013">
    <property type="protein sequence ID" value="GAA2484527.1"/>
    <property type="molecule type" value="Genomic_DNA"/>
</dbReference>
<dbReference type="SUPFAM" id="SSF53720">
    <property type="entry name" value="ALDH-like"/>
    <property type="match status" value="1"/>
</dbReference>
<accession>A0ABP5YQT5</accession>
<dbReference type="InterPro" id="IPR016163">
    <property type="entry name" value="Ald_DH_C"/>
</dbReference>
<dbReference type="InterPro" id="IPR016162">
    <property type="entry name" value="Ald_DH_N"/>
</dbReference>
<sequence>MAPVSASAFEYAPAPESRSVVDIAPSYGLFIDGEFTDATGGKVFKTVSPSTEEVLSEVAEASEEDVDRAVKAARKAFEKWSALPGAERAKYLFRIARIIQERSRELAVLETLDNGKPIKETRDADLPLVAAHFFYYAGWADKLDHAGFGASPRPLGVAGQVIPWNFPLLMLAWKIAPALATGNTVVLKPAETTPLSALFFADICRQAGLPKGVVNIVTGDGRPGAALVAHPDVNKVAFTGSTAVGKAIARTVAGTRKKLTLELGGKGANIVFDDAPIDQAVEGIVNGIFFNQGQVCCAGSRLIVQESIQDELLDALKRRLSTLRLGDPLDKNTDIGAINSAEQLARITALADAGEAEGAERWSPACELPDAGYWFAPTLFTNVTQAHTIAREEIFGPVLSVLSFRTPDEAVAKANNTQYGLSAGIWSEKGSRILAVASKLRAGVVWSNTFNKFDPTSPFGGYKESGFGREGGRHGLEAYLDV</sequence>
<evidence type="ECO:0000313" key="4">
    <source>
        <dbReference type="Proteomes" id="UP001501721"/>
    </source>
</evidence>
<comment type="caution">
    <text evidence="3">The sequence shown here is derived from an EMBL/GenBank/DDBJ whole genome shotgun (WGS) entry which is preliminary data.</text>
</comment>
<dbReference type="RefSeq" id="WP_346077418.1">
    <property type="nucleotide sequence ID" value="NZ_BAAATL010000013.1"/>
</dbReference>
<keyword evidence="1" id="KW-0560">Oxidoreductase</keyword>
<dbReference type="InterPro" id="IPR016161">
    <property type="entry name" value="Ald_DH/histidinol_DH"/>
</dbReference>
<dbReference type="Proteomes" id="UP001501721">
    <property type="component" value="Unassembled WGS sequence"/>
</dbReference>
<dbReference type="Gene3D" id="3.40.309.10">
    <property type="entry name" value="Aldehyde Dehydrogenase, Chain A, domain 2"/>
    <property type="match status" value="1"/>
</dbReference>
<dbReference type="Pfam" id="PF00171">
    <property type="entry name" value="Aldedh"/>
    <property type="match status" value="1"/>
</dbReference>
<dbReference type="PROSITE" id="PS00070">
    <property type="entry name" value="ALDEHYDE_DEHYDR_CYS"/>
    <property type="match status" value="1"/>
</dbReference>
<evidence type="ECO:0000259" key="2">
    <source>
        <dbReference type="Pfam" id="PF00171"/>
    </source>
</evidence>